<dbReference type="Proteomes" id="UP000238296">
    <property type="component" value="Unassembled WGS sequence"/>
</dbReference>
<proteinExistence type="predicted"/>
<organism evidence="1 2">
    <name type="scientific">Mycobacterium talmoniae</name>
    <dbReference type="NCBI Taxonomy" id="1858794"/>
    <lineage>
        <taxon>Bacteria</taxon>
        <taxon>Bacillati</taxon>
        <taxon>Actinomycetota</taxon>
        <taxon>Actinomycetes</taxon>
        <taxon>Mycobacteriales</taxon>
        <taxon>Mycobacteriaceae</taxon>
        <taxon>Mycobacterium</taxon>
    </lineage>
</organism>
<reference evidence="1 2" key="1">
    <citation type="journal article" date="2017" name="Int. J. Syst. Evol. Microbiol.">
        <title>Mycobacterium talmoniae sp. nov., a slowly growing mycobacterium isolated from human respiratory samples.</title>
        <authorList>
            <person name="Davidson R.M."/>
            <person name="DeGroote M.A."/>
            <person name="Marola J.L."/>
            <person name="Buss S."/>
            <person name="Jones V."/>
            <person name="McNeil M.R."/>
            <person name="Freifeld A.G."/>
            <person name="Elaine Epperson L."/>
            <person name="Hasan N.A."/>
            <person name="Jackson M."/>
            <person name="Iwen P.C."/>
            <person name="Salfinger M."/>
            <person name="Strong M."/>
        </authorList>
    </citation>
    <scope>NUCLEOTIDE SEQUENCE [LARGE SCALE GENOMIC DNA]</scope>
    <source>
        <strain evidence="1 2">ATCC BAA-2683</strain>
    </source>
</reference>
<accession>A0A2S8BG92</accession>
<gene>
    <name evidence="1" type="ORF">C1Y40_04131</name>
</gene>
<evidence type="ECO:0000313" key="2">
    <source>
        <dbReference type="Proteomes" id="UP000238296"/>
    </source>
</evidence>
<dbReference type="EMBL" id="PPEA01000601">
    <property type="protein sequence ID" value="PQM45687.1"/>
    <property type="molecule type" value="Genomic_DNA"/>
</dbReference>
<name>A0A2S8BG92_9MYCO</name>
<comment type="caution">
    <text evidence="1">The sequence shown here is derived from an EMBL/GenBank/DDBJ whole genome shotgun (WGS) entry which is preliminary data.</text>
</comment>
<dbReference type="AlphaFoldDB" id="A0A2S8BG92"/>
<evidence type="ECO:0008006" key="3">
    <source>
        <dbReference type="Google" id="ProtNLM"/>
    </source>
</evidence>
<sequence>MTARECLLCGHPQHDDQCPVTEAVECPKCPGRLSCTNCMTARTQPCDCPAYEPGPCDCCGGHGCPECDA</sequence>
<evidence type="ECO:0000313" key="1">
    <source>
        <dbReference type="EMBL" id="PQM45687.1"/>
    </source>
</evidence>
<protein>
    <recommendedName>
        <fullName evidence="3">Metallothionein</fullName>
    </recommendedName>
</protein>